<dbReference type="EMBL" id="GBXM01024979">
    <property type="protein sequence ID" value="JAH83598.1"/>
    <property type="molecule type" value="Transcribed_RNA"/>
</dbReference>
<sequence>MLSLTKSYISKTSDPW</sequence>
<accession>A0A0E9W299</accession>
<reference evidence="1" key="2">
    <citation type="journal article" date="2015" name="Fish Shellfish Immunol.">
        <title>Early steps in the European eel (Anguilla anguilla)-Vibrio vulnificus interaction in the gills: Role of the RtxA13 toxin.</title>
        <authorList>
            <person name="Callol A."/>
            <person name="Pajuelo D."/>
            <person name="Ebbesson L."/>
            <person name="Teles M."/>
            <person name="MacKenzie S."/>
            <person name="Amaro C."/>
        </authorList>
    </citation>
    <scope>NUCLEOTIDE SEQUENCE</scope>
</reference>
<organism evidence="1">
    <name type="scientific">Anguilla anguilla</name>
    <name type="common">European freshwater eel</name>
    <name type="synonym">Muraena anguilla</name>
    <dbReference type="NCBI Taxonomy" id="7936"/>
    <lineage>
        <taxon>Eukaryota</taxon>
        <taxon>Metazoa</taxon>
        <taxon>Chordata</taxon>
        <taxon>Craniata</taxon>
        <taxon>Vertebrata</taxon>
        <taxon>Euteleostomi</taxon>
        <taxon>Actinopterygii</taxon>
        <taxon>Neopterygii</taxon>
        <taxon>Teleostei</taxon>
        <taxon>Anguilliformes</taxon>
        <taxon>Anguillidae</taxon>
        <taxon>Anguilla</taxon>
    </lineage>
</organism>
<reference evidence="1" key="1">
    <citation type="submission" date="2014-11" db="EMBL/GenBank/DDBJ databases">
        <authorList>
            <person name="Amaro Gonzalez C."/>
        </authorList>
    </citation>
    <scope>NUCLEOTIDE SEQUENCE</scope>
</reference>
<proteinExistence type="predicted"/>
<dbReference type="AlphaFoldDB" id="A0A0E9W299"/>
<name>A0A0E9W299_ANGAN</name>
<protein>
    <submittedName>
        <fullName evidence="1">Uncharacterized protein</fullName>
    </submittedName>
</protein>
<evidence type="ECO:0000313" key="1">
    <source>
        <dbReference type="EMBL" id="JAH83598.1"/>
    </source>
</evidence>